<dbReference type="STRING" id="694573.A0A194USM2"/>
<dbReference type="OrthoDB" id="3366546at2759"/>
<proteinExistence type="predicted"/>
<feature type="compositionally biased region" description="Basic and acidic residues" evidence="1">
    <location>
        <begin position="135"/>
        <end position="148"/>
    </location>
</feature>
<dbReference type="Proteomes" id="UP000078576">
    <property type="component" value="Unassembled WGS sequence"/>
</dbReference>
<feature type="compositionally biased region" description="Basic and acidic residues" evidence="1">
    <location>
        <begin position="229"/>
        <end position="240"/>
    </location>
</feature>
<feature type="region of interest" description="Disordered" evidence="1">
    <location>
        <begin position="1"/>
        <end position="20"/>
    </location>
</feature>
<name>A0A194USM2_CYTMA</name>
<evidence type="ECO:0008006" key="4">
    <source>
        <dbReference type="Google" id="ProtNLM"/>
    </source>
</evidence>
<sequence>MDASALLKSQGWRGSGHSLHKTDDSIGLAKPILVSRKNNTLGIGRKNHVTSDQWWLNAFDEQLKSLDTSNKTSVVQTKENTKLGGLLTVGAGKYSGANALYACFVSGGLLQGTVKSNTKDESTDTTPEAEVAPPVRKETKEERRARKEEKRRRKAEREAKRQRKAEKQAKKQAEKTASVGASASVKGKNESNKDKKSTEKKIKSGKKGAAPETKEERRARKEAKRKGKENKEKRHKVEEG</sequence>
<evidence type="ECO:0000313" key="2">
    <source>
        <dbReference type="EMBL" id="KUI54626.1"/>
    </source>
</evidence>
<feature type="region of interest" description="Disordered" evidence="1">
    <location>
        <begin position="116"/>
        <end position="240"/>
    </location>
</feature>
<keyword evidence="3" id="KW-1185">Reference proteome</keyword>
<reference evidence="3" key="1">
    <citation type="submission" date="2014-12" db="EMBL/GenBank/DDBJ databases">
        <title>Genome Sequence of Valsa Canker Pathogens Uncovers a Specific Adaption of Colonization on Woody Bark.</title>
        <authorList>
            <person name="Yin Z."/>
            <person name="Liu H."/>
            <person name="Gao X."/>
            <person name="Li Z."/>
            <person name="Song N."/>
            <person name="Ke X."/>
            <person name="Dai Q."/>
            <person name="Wu Y."/>
            <person name="Sun Y."/>
            <person name="Xu J.-R."/>
            <person name="Kang Z.K."/>
            <person name="Wang L."/>
            <person name="Huang L."/>
        </authorList>
    </citation>
    <scope>NUCLEOTIDE SEQUENCE [LARGE SCALE GENOMIC DNA]</scope>
    <source>
        <strain evidence="3">SXYL134</strain>
    </source>
</reference>
<accession>A0A194USM2</accession>
<organism evidence="2 3">
    <name type="scientific">Cytospora mali</name>
    <name type="common">Apple Valsa canker fungus</name>
    <name type="synonym">Valsa mali</name>
    <dbReference type="NCBI Taxonomy" id="578113"/>
    <lineage>
        <taxon>Eukaryota</taxon>
        <taxon>Fungi</taxon>
        <taxon>Dikarya</taxon>
        <taxon>Ascomycota</taxon>
        <taxon>Pezizomycotina</taxon>
        <taxon>Sordariomycetes</taxon>
        <taxon>Sordariomycetidae</taxon>
        <taxon>Diaporthales</taxon>
        <taxon>Cytosporaceae</taxon>
        <taxon>Cytospora</taxon>
    </lineage>
</organism>
<gene>
    <name evidence="2" type="ORF">VP1G_02012</name>
</gene>
<dbReference type="AlphaFoldDB" id="A0A194USM2"/>
<dbReference type="InterPro" id="IPR050656">
    <property type="entry name" value="PINX1"/>
</dbReference>
<dbReference type="EMBL" id="KN714675">
    <property type="protein sequence ID" value="KUI54626.1"/>
    <property type="molecule type" value="Genomic_DNA"/>
</dbReference>
<feature type="compositionally biased region" description="Basic and acidic residues" evidence="1">
    <location>
        <begin position="155"/>
        <end position="174"/>
    </location>
</feature>
<feature type="compositionally biased region" description="Basic and acidic residues" evidence="1">
    <location>
        <begin position="187"/>
        <end position="202"/>
    </location>
</feature>
<dbReference type="PANTHER" id="PTHR23149:SF33">
    <property type="entry name" value="PROTEIN TMA23"/>
    <property type="match status" value="1"/>
</dbReference>
<protein>
    <recommendedName>
        <fullName evidence="4">Protein TMA23</fullName>
    </recommendedName>
</protein>
<dbReference type="PANTHER" id="PTHR23149">
    <property type="entry name" value="G PATCH DOMAIN CONTAINING PROTEIN"/>
    <property type="match status" value="1"/>
</dbReference>
<evidence type="ECO:0000256" key="1">
    <source>
        <dbReference type="SAM" id="MobiDB-lite"/>
    </source>
</evidence>
<evidence type="ECO:0000313" key="3">
    <source>
        <dbReference type="Proteomes" id="UP000078576"/>
    </source>
</evidence>